<dbReference type="GeneID" id="83062629"/>
<dbReference type="KEGG" id="lem:LEN_0730"/>
<dbReference type="AlphaFoldDB" id="A0AAU9ABT3"/>
<evidence type="ECO:0000313" key="2">
    <source>
        <dbReference type="Proteomes" id="UP000218824"/>
    </source>
</evidence>
<dbReference type="EMBL" id="AP014940">
    <property type="protein sequence ID" value="BAV96217.1"/>
    <property type="molecule type" value="Genomic_DNA"/>
</dbReference>
<dbReference type="Proteomes" id="UP000218824">
    <property type="component" value="Chromosome"/>
</dbReference>
<evidence type="ECO:0000313" key="1">
    <source>
        <dbReference type="EMBL" id="BAV96217.1"/>
    </source>
</evidence>
<protein>
    <recommendedName>
        <fullName evidence="3">DUF4375 domain-containing protein</fullName>
    </recommendedName>
</protein>
<dbReference type="RefSeq" id="WP_096376685.1">
    <property type="nucleotide sequence ID" value="NZ_AP014940.1"/>
</dbReference>
<accession>A0AAU9ABT3</accession>
<name>A0AAU9ABT3_LYSEN</name>
<reference evidence="1 2" key="1">
    <citation type="journal article" date="2017" name="DNA Res.">
        <title>Complete genome sequence and expression profile of the commercial lytic enzyme producer Lysobacter enzymogenes M497-1.</title>
        <authorList>
            <person name="Takami H."/>
            <person name="Toyoda A."/>
            <person name="Uchiyama I."/>
            <person name="Itoh T."/>
            <person name="Takaki Y."/>
            <person name="Arai W."/>
            <person name="Nishi S."/>
            <person name="Kawai M."/>
            <person name="Shinya K."/>
            <person name="Ikeda H."/>
        </authorList>
    </citation>
    <scope>NUCLEOTIDE SEQUENCE [LARGE SCALE GENOMIC DNA]</scope>
    <source>
        <strain evidence="1 2">M497-1</strain>
    </source>
</reference>
<proteinExistence type="predicted"/>
<organism evidence="1 2">
    <name type="scientific">Lysobacter enzymogenes</name>
    <dbReference type="NCBI Taxonomy" id="69"/>
    <lineage>
        <taxon>Bacteria</taxon>
        <taxon>Pseudomonadati</taxon>
        <taxon>Pseudomonadota</taxon>
        <taxon>Gammaproteobacteria</taxon>
        <taxon>Lysobacterales</taxon>
        <taxon>Lysobacteraceae</taxon>
        <taxon>Lysobacter</taxon>
    </lineage>
</organism>
<sequence>MTAEDKAARLARQNPGAREARLAFKDFHRVLNARQLIPEQCYRPSHASFQVVMWVNQIIGMILSRNYYPLPTFLVYALRALEQARDEAVSQPYRRVVRAYLGQVAYFLGTYDCFGDEAEAYRARIPRELLEMGRQAVPVDVEAIKGEF</sequence>
<evidence type="ECO:0008006" key="3">
    <source>
        <dbReference type="Google" id="ProtNLM"/>
    </source>
</evidence>
<gene>
    <name evidence="1" type="ORF">LEN_0730</name>
</gene>